<evidence type="ECO:0000259" key="3">
    <source>
        <dbReference type="Pfam" id="PF01408"/>
    </source>
</evidence>
<feature type="domain" description="GFO/IDH/MocA-like oxidoreductase" evidence="4">
    <location>
        <begin position="132"/>
        <end position="242"/>
    </location>
</feature>
<evidence type="ECO:0000259" key="4">
    <source>
        <dbReference type="Pfam" id="PF22725"/>
    </source>
</evidence>
<gene>
    <name evidence="5" type="ORF">IAA63_02150</name>
</gene>
<dbReference type="Pfam" id="PF22725">
    <property type="entry name" value="GFO_IDH_MocA_C3"/>
    <property type="match status" value="1"/>
</dbReference>
<sequence>MKLAILGPGGIARSMATAAKGLPEVDLYAVGSRTYEKAKAFAEEWGFEKAYGSYEEMLSDPQVELVYVATPHSHHYQYAKMCLEHGKHVLVEKAFTVNAVQAEELIRMSEEKGLLLAEAIWTRYMPSRKMIDDLVESGVIGKVTSLTANLGYVLPHVERLQEPSLAGGALLDLGVYPINFALMVFHGQVEKVTSTAVMSPKGIDWMNSITLTFDDGRMAVLHSNMLAQPDRQGVINGDKGYMEIQNINNCEEIRVYDLDRKLTATYPVPEQINGYEYELLSCVKAIREGRTECPEMPHSEILRVMRLMDGIRKDWGMKFPCE</sequence>
<evidence type="ECO:0000313" key="5">
    <source>
        <dbReference type="EMBL" id="HIV11927.1"/>
    </source>
</evidence>
<evidence type="ECO:0000313" key="6">
    <source>
        <dbReference type="Proteomes" id="UP000886723"/>
    </source>
</evidence>
<dbReference type="InterPro" id="IPR050984">
    <property type="entry name" value="Gfo/Idh/MocA_domain"/>
</dbReference>
<proteinExistence type="inferred from homology"/>
<evidence type="ECO:0000256" key="2">
    <source>
        <dbReference type="ARBA" id="ARBA00023002"/>
    </source>
</evidence>
<dbReference type="InterPro" id="IPR000683">
    <property type="entry name" value="Gfo/Idh/MocA-like_OxRdtase_N"/>
</dbReference>
<dbReference type="Proteomes" id="UP000886723">
    <property type="component" value="Unassembled WGS sequence"/>
</dbReference>
<feature type="domain" description="Gfo/Idh/MocA-like oxidoreductase N-terminal" evidence="3">
    <location>
        <begin position="2"/>
        <end position="116"/>
    </location>
</feature>
<dbReference type="InterPro" id="IPR055170">
    <property type="entry name" value="GFO_IDH_MocA-like_dom"/>
</dbReference>
<reference evidence="5" key="1">
    <citation type="submission" date="2020-10" db="EMBL/GenBank/DDBJ databases">
        <authorList>
            <person name="Gilroy R."/>
        </authorList>
    </citation>
    <scope>NUCLEOTIDE SEQUENCE</scope>
    <source>
        <strain evidence="5">ChiBcec2-4451</strain>
    </source>
</reference>
<dbReference type="Pfam" id="PF01408">
    <property type="entry name" value="GFO_IDH_MocA"/>
    <property type="match status" value="1"/>
</dbReference>
<dbReference type="EMBL" id="DVON01000041">
    <property type="protein sequence ID" value="HIV11927.1"/>
    <property type="molecule type" value="Genomic_DNA"/>
</dbReference>
<dbReference type="Gene3D" id="3.30.360.10">
    <property type="entry name" value="Dihydrodipicolinate Reductase, domain 2"/>
    <property type="match status" value="1"/>
</dbReference>
<dbReference type="AlphaFoldDB" id="A0A9D1NSC7"/>
<accession>A0A9D1NSC7</accession>
<dbReference type="SUPFAM" id="SSF55347">
    <property type="entry name" value="Glyceraldehyde-3-phosphate dehydrogenase-like, C-terminal domain"/>
    <property type="match status" value="1"/>
</dbReference>
<dbReference type="InterPro" id="IPR036291">
    <property type="entry name" value="NAD(P)-bd_dom_sf"/>
</dbReference>
<dbReference type="SUPFAM" id="SSF51735">
    <property type="entry name" value="NAD(P)-binding Rossmann-fold domains"/>
    <property type="match status" value="1"/>
</dbReference>
<dbReference type="GO" id="GO:0000166">
    <property type="term" value="F:nucleotide binding"/>
    <property type="evidence" value="ECO:0007669"/>
    <property type="project" value="InterPro"/>
</dbReference>
<evidence type="ECO:0000256" key="1">
    <source>
        <dbReference type="ARBA" id="ARBA00010928"/>
    </source>
</evidence>
<reference evidence="5" key="2">
    <citation type="journal article" date="2021" name="PeerJ">
        <title>Extensive microbial diversity within the chicken gut microbiome revealed by metagenomics and culture.</title>
        <authorList>
            <person name="Gilroy R."/>
            <person name="Ravi A."/>
            <person name="Getino M."/>
            <person name="Pursley I."/>
            <person name="Horton D.L."/>
            <person name="Alikhan N.F."/>
            <person name="Baker D."/>
            <person name="Gharbi K."/>
            <person name="Hall N."/>
            <person name="Watson M."/>
            <person name="Adriaenssens E.M."/>
            <person name="Foster-Nyarko E."/>
            <person name="Jarju S."/>
            <person name="Secka A."/>
            <person name="Antonio M."/>
            <person name="Oren A."/>
            <person name="Chaudhuri R.R."/>
            <person name="La Ragione R."/>
            <person name="Hildebrand F."/>
            <person name="Pallen M.J."/>
        </authorList>
    </citation>
    <scope>NUCLEOTIDE SEQUENCE</scope>
    <source>
        <strain evidence="5">ChiBcec2-4451</strain>
    </source>
</reference>
<dbReference type="PANTHER" id="PTHR22604:SF105">
    <property type="entry name" value="TRANS-1,2-DIHYDROBENZENE-1,2-DIOL DEHYDROGENASE"/>
    <property type="match status" value="1"/>
</dbReference>
<dbReference type="GO" id="GO:0016491">
    <property type="term" value="F:oxidoreductase activity"/>
    <property type="evidence" value="ECO:0007669"/>
    <property type="project" value="UniProtKB-KW"/>
</dbReference>
<dbReference type="Gene3D" id="3.40.50.720">
    <property type="entry name" value="NAD(P)-binding Rossmann-like Domain"/>
    <property type="match status" value="1"/>
</dbReference>
<comment type="caution">
    <text evidence="5">The sequence shown here is derived from an EMBL/GenBank/DDBJ whole genome shotgun (WGS) entry which is preliminary data.</text>
</comment>
<protein>
    <submittedName>
        <fullName evidence="5">Gfo/Idh/MocA family oxidoreductase</fullName>
    </submittedName>
</protein>
<dbReference type="PANTHER" id="PTHR22604">
    <property type="entry name" value="OXIDOREDUCTASES"/>
    <property type="match status" value="1"/>
</dbReference>
<comment type="similarity">
    <text evidence="1">Belongs to the Gfo/Idh/MocA family.</text>
</comment>
<keyword evidence="2" id="KW-0560">Oxidoreductase</keyword>
<name>A0A9D1NSC7_9FIRM</name>
<organism evidence="5 6">
    <name type="scientific">Candidatus Pullilachnospira stercoravium</name>
    <dbReference type="NCBI Taxonomy" id="2840913"/>
    <lineage>
        <taxon>Bacteria</taxon>
        <taxon>Bacillati</taxon>
        <taxon>Bacillota</taxon>
        <taxon>Clostridia</taxon>
        <taxon>Lachnospirales</taxon>
        <taxon>Lachnospiraceae</taxon>
        <taxon>Lachnospiraceae incertae sedis</taxon>
        <taxon>Candidatus Pullilachnospira</taxon>
    </lineage>
</organism>